<dbReference type="EMBL" id="MT144591">
    <property type="protein sequence ID" value="QJH93728.1"/>
    <property type="molecule type" value="Genomic_DNA"/>
</dbReference>
<reference evidence="1" key="1">
    <citation type="submission" date="2020-03" db="EMBL/GenBank/DDBJ databases">
        <title>The deep terrestrial virosphere.</title>
        <authorList>
            <person name="Holmfeldt K."/>
            <person name="Nilsson E."/>
            <person name="Simone D."/>
            <person name="Lopez-Fernandez M."/>
            <person name="Wu X."/>
            <person name="de Brujin I."/>
            <person name="Lundin D."/>
            <person name="Andersson A."/>
            <person name="Bertilsson S."/>
            <person name="Dopson M."/>
        </authorList>
    </citation>
    <scope>NUCLEOTIDE SEQUENCE</scope>
    <source>
        <strain evidence="1">TM448A00065</strain>
        <strain evidence="2">TM448B00134</strain>
    </source>
</reference>
<evidence type="ECO:0000313" key="1">
    <source>
        <dbReference type="EMBL" id="QJA44039.1"/>
    </source>
</evidence>
<sequence>MPEEMETIVLPKSDCKIVAEALEKMLRCYDNSMGGSELASFRDHLRDLRYTFEAKSGVEIIDMTPRAASEYMDD</sequence>
<organism evidence="1">
    <name type="scientific">viral metagenome</name>
    <dbReference type="NCBI Taxonomy" id="1070528"/>
    <lineage>
        <taxon>unclassified sequences</taxon>
        <taxon>metagenomes</taxon>
        <taxon>organismal metagenomes</taxon>
    </lineage>
</organism>
<dbReference type="EMBL" id="MT143972">
    <property type="protein sequence ID" value="QJA44039.1"/>
    <property type="molecule type" value="Genomic_DNA"/>
</dbReference>
<protein>
    <submittedName>
        <fullName evidence="1">Uncharacterized protein</fullName>
    </submittedName>
</protein>
<dbReference type="AlphaFoldDB" id="A0A6H1Z9B0"/>
<evidence type="ECO:0000313" key="2">
    <source>
        <dbReference type="EMBL" id="QJH93728.1"/>
    </source>
</evidence>
<proteinExistence type="predicted"/>
<name>A0A6H1Z9B0_9ZZZZ</name>
<accession>A0A6H1Z9B0</accession>
<gene>
    <name evidence="1" type="ORF">TM448A00065_0085</name>
    <name evidence="2" type="ORF">TM448B00134_0022</name>
</gene>